<name>A0ABV2CVP3_9RHOO</name>
<evidence type="ECO:0000256" key="7">
    <source>
        <dbReference type="ARBA" id="ARBA00023295"/>
    </source>
</evidence>
<dbReference type="InterPro" id="IPR003305">
    <property type="entry name" value="CenC_carb-bd"/>
</dbReference>
<evidence type="ECO:0000313" key="12">
    <source>
        <dbReference type="EMBL" id="MET1491983.1"/>
    </source>
</evidence>
<evidence type="ECO:0000256" key="6">
    <source>
        <dbReference type="ARBA" id="ARBA00022801"/>
    </source>
</evidence>
<keyword evidence="6" id="KW-0378">Hydrolase</keyword>
<dbReference type="PANTHER" id="PTHR31451:SF39">
    <property type="entry name" value="MANNAN ENDO-1,4-BETA-MANNOSIDASE 1"/>
    <property type="match status" value="1"/>
</dbReference>
<dbReference type="EC" id="3.2.1.78" evidence="3"/>
<keyword evidence="13" id="KW-1185">Reference proteome</keyword>
<dbReference type="InterPro" id="IPR001547">
    <property type="entry name" value="Glyco_hydro_5"/>
</dbReference>
<proteinExistence type="predicted"/>
<dbReference type="SUPFAM" id="SSF51445">
    <property type="entry name" value="(Trans)glycosidases"/>
    <property type="match status" value="1"/>
</dbReference>
<evidence type="ECO:0000256" key="1">
    <source>
        <dbReference type="ARBA" id="ARBA00001678"/>
    </source>
</evidence>
<evidence type="ECO:0000256" key="5">
    <source>
        <dbReference type="ARBA" id="ARBA00022729"/>
    </source>
</evidence>
<dbReference type="PANTHER" id="PTHR31451">
    <property type="match status" value="1"/>
</dbReference>
<protein>
    <recommendedName>
        <fullName evidence="3">mannan endo-1,4-beta-mannosidase</fullName>
        <ecNumber evidence="3">3.2.1.78</ecNumber>
    </recommendedName>
</protein>
<dbReference type="Pfam" id="PF02018">
    <property type="entry name" value="CBM_4_9"/>
    <property type="match status" value="1"/>
</dbReference>
<dbReference type="Pfam" id="PF00150">
    <property type="entry name" value="Cellulase"/>
    <property type="match status" value="1"/>
</dbReference>
<evidence type="ECO:0000256" key="4">
    <source>
        <dbReference type="ARBA" id="ARBA00022525"/>
    </source>
</evidence>
<dbReference type="InterPro" id="IPR008979">
    <property type="entry name" value="Galactose-bd-like_sf"/>
</dbReference>
<feature type="chain" id="PRO_5047458150" description="mannan endo-1,4-beta-mannosidase" evidence="9">
    <location>
        <begin position="23"/>
        <end position="916"/>
    </location>
</feature>
<evidence type="ECO:0000256" key="3">
    <source>
        <dbReference type="ARBA" id="ARBA00012706"/>
    </source>
</evidence>
<dbReference type="InterPro" id="IPR017853">
    <property type="entry name" value="GH"/>
</dbReference>
<evidence type="ECO:0000259" key="10">
    <source>
        <dbReference type="Pfam" id="PF00150"/>
    </source>
</evidence>
<dbReference type="RefSeq" id="WP_345930196.1">
    <property type="nucleotide sequence ID" value="NZ_JBDIVF010000015.1"/>
</dbReference>
<keyword evidence="4" id="KW-0964">Secreted</keyword>
<comment type="caution">
    <text evidence="12">The sequence shown here is derived from an EMBL/GenBank/DDBJ whole genome shotgun (WGS) entry which is preliminary data.</text>
</comment>
<feature type="signal peptide" evidence="9">
    <location>
        <begin position="1"/>
        <end position="22"/>
    </location>
</feature>
<feature type="domain" description="Glycoside hydrolase family 5" evidence="10">
    <location>
        <begin position="87"/>
        <end position="228"/>
    </location>
</feature>
<keyword evidence="5 9" id="KW-0732">Signal</keyword>
<feature type="domain" description="CBM-cenC" evidence="11">
    <location>
        <begin position="290"/>
        <end position="397"/>
    </location>
</feature>
<feature type="compositionally biased region" description="Polar residues" evidence="8">
    <location>
        <begin position="655"/>
        <end position="664"/>
    </location>
</feature>
<evidence type="ECO:0000256" key="9">
    <source>
        <dbReference type="SAM" id="SignalP"/>
    </source>
</evidence>
<evidence type="ECO:0000259" key="11">
    <source>
        <dbReference type="Pfam" id="PF02018"/>
    </source>
</evidence>
<dbReference type="Gene3D" id="2.60.120.260">
    <property type="entry name" value="Galactose-binding domain-like"/>
    <property type="match status" value="1"/>
</dbReference>
<comment type="subcellular location">
    <subcellularLocation>
        <location evidence="2">Secreted</location>
    </subcellularLocation>
</comment>
<reference evidence="12 13" key="1">
    <citation type="submission" date="2024-07" db="EMBL/GenBank/DDBJ databases">
        <title>Uliginosibacterium paludis KCTC:42655.</title>
        <authorList>
            <person name="Kim M.K."/>
        </authorList>
    </citation>
    <scope>NUCLEOTIDE SEQUENCE [LARGE SCALE GENOMIC DNA]</scope>
    <source>
        <strain evidence="12 13">KCTC 42655</strain>
    </source>
</reference>
<accession>A0ABV2CVP3</accession>
<evidence type="ECO:0000313" key="13">
    <source>
        <dbReference type="Proteomes" id="UP001548590"/>
    </source>
</evidence>
<evidence type="ECO:0000256" key="8">
    <source>
        <dbReference type="SAM" id="MobiDB-lite"/>
    </source>
</evidence>
<dbReference type="InterPro" id="IPR045053">
    <property type="entry name" value="MAN-like"/>
</dbReference>
<organism evidence="12 13">
    <name type="scientific">Uliginosibacterium paludis</name>
    <dbReference type="NCBI Taxonomy" id="1615952"/>
    <lineage>
        <taxon>Bacteria</taxon>
        <taxon>Pseudomonadati</taxon>
        <taxon>Pseudomonadota</taxon>
        <taxon>Betaproteobacteria</taxon>
        <taxon>Rhodocyclales</taxon>
        <taxon>Zoogloeaceae</taxon>
        <taxon>Uliginosibacterium</taxon>
    </lineage>
</organism>
<keyword evidence="7" id="KW-0326">Glycosidase</keyword>
<dbReference type="EMBL" id="JBEWLZ010000018">
    <property type="protein sequence ID" value="MET1491983.1"/>
    <property type="molecule type" value="Genomic_DNA"/>
</dbReference>
<dbReference type="SUPFAM" id="SSF49785">
    <property type="entry name" value="Galactose-binding domain-like"/>
    <property type="match status" value="1"/>
</dbReference>
<sequence>MDRFAPMLIALSVWLASAPAFASDPALFPFVMPWDDASANITNLSAWNDKPAGAKGFVAACGSHLCAGGERVRFLGGNIVFGSVAPDHATADKLAARMARFGLNIVRLHHMDSSAAPNGLLQKDGKTFDAEVLERLDYFIAALKREGIYADLNLHVGRKYPGFKDWGEDTPKYWKGVDNFYPPMIAMQKDYARELLQHRNPYTGNRYVDEPAIAFIEINNENGLMREWRTGGLNGITEPYRGELTHQWQQWLRAKYRDTAALRAAWGVHEQPLGAEMLSPALNVKGGEAGWNLQLVGGAQAQLAQADGTLTLSMQAPGKENWHIQLHQNRLVFNAGQAYTLRFAVRSDKPVKLGLQAMQAHAPWAHFWDQEVAVGPQWQTHELVFAPNSGDDIARLTLGRIGLDTGRLELRDVSLRPGGLLGLRADENLEAGTVAISTSADFMRRTSEGQRDWLQFLWDTEVAYWGDFQRYLKADLGAKSLIVGTQVSYSPAPIQAMLDVVDGHAYWQHPNFPGKPWDIDNWKIANTPMAGVEGGGTLADLALRRYPGKPFIVTEYNHSAPSHYQGEALPLLAAYGALQDWDGLFLYSFGAHDRKWDSGYIDRFFDSHANPVKMASFISAAALFRRGDVQAGQTSNQAERCSVSAENPDHALQPRSAQASTGSARTEFLANQREGNTAQKPFALSLSKGGAASGEDNCRSQNQALPAQQTWLDAWRAGARVPGAESWGAARNETLLRPVSIATPPGAGPRLPVTSETGELVWGVEGVNGKTVVINTPRSRALIGARLGHAQDLSGVQLELTRARNDWGVLQANVIDGSFTGPGRILVTALGQVENTGQRWLDDKHTSVGRNFGSAPTLVEGLAARITLPVAASRVHAWALDERGNRRTEIKVTGSEHATLEIGEAWRTLWYEIEIK</sequence>
<feature type="region of interest" description="Disordered" evidence="8">
    <location>
        <begin position="634"/>
        <end position="665"/>
    </location>
</feature>
<comment type="catalytic activity">
    <reaction evidence="1">
        <text>Random hydrolysis of (1-&gt;4)-beta-D-mannosidic linkages in mannans, galactomannans and glucomannans.</text>
        <dbReference type="EC" id="3.2.1.78"/>
    </reaction>
</comment>
<evidence type="ECO:0000256" key="2">
    <source>
        <dbReference type="ARBA" id="ARBA00004613"/>
    </source>
</evidence>
<dbReference type="Proteomes" id="UP001548590">
    <property type="component" value="Unassembled WGS sequence"/>
</dbReference>
<gene>
    <name evidence="12" type="ORF">ABVT11_19240</name>
</gene>
<dbReference type="Gene3D" id="3.20.20.80">
    <property type="entry name" value="Glycosidases"/>
    <property type="match status" value="1"/>
</dbReference>